<evidence type="ECO:0000313" key="2">
    <source>
        <dbReference type="Proteomes" id="UP000268014"/>
    </source>
</evidence>
<keyword evidence="2" id="KW-1185">Reference proteome</keyword>
<dbReference type="Proteomes" id="UP000268014">
    <property type="component" value="Unassembled WGS sequence"/>
</dbReference>
<proteinExistence type="predicted"/>
<reference evidence="1 2" key="2">
    <citation type="submission" date="2018-11" db="EMBL/GenBank/DDBJ databases">
        <authorList>
            <consortium name="Pathogen Informatics"/>
        </authorList>
    </citation>
    <scope>NUCLEOTIDE SEQUENCE [LARGE SCALE GENOMIC DNA]</scope>
    <source>
        <strain evidence="1 2">MHpl1</strain>
    </source>
</reference>
<organism evidence="3">
    <name type="scientific">Haemonchus placei</name>
    <name type="common">Barber's pole worm</name>
    <dbReference type="NCBI Taxonomy" id="6290"/>
    <lineage>
        <taxon>Eukaryota</taxon>
        <taxon>Metazoa</taxon>
        <taxon>Ecdysozoa</taxon>
        <taxon>Nematoda</taxon>
        <taxon>Chromadorea</taxon>
        <taxon>Rhabditida</taxon>
        <taxon>Rhabditina</taxon>
        <taxon>Rhabditomorpha</taxon>
        <taxon>Strongyloidea</taxon>
        <taxon>Trichostrongylidae</taxon>
        <taxon>Haemonchus</taxon>
    </lineage>
</organism>
<dbReference type="WBParaSite" id="HPLM_0000013001-mRNA-1">
    <property type="protein sequence ID" value="HPLM_0000013001-mRNA-1"/>
    <property type="gene ID" value="HPLM_0000013001"/>
</dbReference>
<dbReference type="AlphaFoldDB" id="A0A0N4VS68"/>
<sequence>MFRCVLVPKQLCAEKGSNVRQDDCIEVEIVYTKRSEVKGLRQFLKRRVKFLDETGVTPEFGIYDEHKVRSIIIYVVLNSSRLILESYSKQRKSR</sequence>
<dbReference type="EMBL" id="UZAF01000061">
    <property type="protein sequence ID" value="VDO04527.1"/>
    <property type="molecule type" value="Genomic_DNA"/>
</dbReference>
<evidence type="ECO:0000313" key="3">
    <source>
        <dbReference type="WBParaSite" id="HPLM_0000013001-mRNA-1"/>
    </source>
</evidence>
<accession>A0A0N4VS68</accession>
<name>A0A0N4VS68_HAEPC</name>
<protein>
    <submittedName>
        <fullName evidence="3">Transposase</fullName>
    </submittedName>
</protein>
<evidence type="ECO:0000313" key="1">
    <source>
        <dbReference type="EMBL" id="VDO04527.1"/>
    </source>
</evidence>
<gene>
    <name evidence="1" type="ORF">HPLM_LOCUS131</name>
</gene>
<reference evidence="3" key="1">
    <citation type="submission" date="2017-02" db="UniProtKB">
        <authorList>
            <consortium name="WormBaseParasite"/>
        </authorList>
    </citation>
    <scope>IDENTIFICATION</scope>
</reference>